<keyword evidence="4 7" id="KW-0812">Transmembrane</keyword>
<feature type="transmembrane region" description="Helical" evidence="7">
    <location>
        <begin position="334"/>
        <end position="359"/>
    </location>
</feature>
<evidence type="ECO:0000256" key="3">
    <source>
        <dbReference type="ARBA" id="ARBA00022475"/>
    </source>
</evidence>
<dbReference type="AlphaFoldDB" id="A0A941GW50"/>
<proteinExistence type="predicted"/>
<evidence type="ECO:0000259" key="8">
    <source>
        <dbReference type="Pfam" id="PF02687"/>
    </source>
</evidence>
<comment type="subcellular location">
    <subcellularLocation>
        <location evidence="1">Cell membrane</location>
        <topology evidence="1">Multi-pass membrane protein</topology>
    </subcellularLocation>
</comment>
<feature type="transmembrane region" description="Helical" evidence="7">
    <location>
        <begin position="288"/>
        <end position="314"/>
    </location>
</feature>
<keyword evidence="6 7" id="KW-0472">Membrane</keyword>
<keyword evidence="3" id="KW-1003">Cell membrane</keyword>
<dbReference type="GO" id="GO:0005886">
    <property type="term" value="C:plasma membrane"/>
    <property type="evidence" value="ECO:0007669"/>
    <property type="project" value="UniProtKB-SubCell"/>
</dbReference>
<evidence type="ECO:0000256" key="5">
    <source>
        <dbReference type="ARBA" id="ARBA00022989"/>
    </source>
</evidence>
<dbReference type="PANTHER" id="PTHR43738">
    <property type="entry name" value="ABC TRANSPORTER, MEMBRANE PROTEIN"/>
    <property type="match status" value="1"/>
</dbReference>
<dbReference type="InterPro" id="IPR005891">
    <property type="entry name" value="DevC"/>
</dbReference>
<feature type="transmembrane region" description="Helical" evidence="7">
    <location>
        <begin position="16"/>
        <end position="37"/>
    </location>
</feature>
<dbReference type="EMBL" id="JADQBC010000031">
    <property type="protein sequence ID" value="MBR8827466.1"/>
    <property type="molecule type" value="Genomic_DNA"/>
</dbReference>
<evidence type="ECO:0000313" key="9">
    <source>
        <dbReference type="EMBL" id="MBR8827466.1"/>
    </source>
</evidence>
<keyword evidence="2" id="KW-0813">Transport</keyword>
<accession>A0A941GW50</accession>
<feature type="domain" description="ABC3 transporter permease C-terminal" evidence="8">
    <location>
        <begin position="297"/>
        <end position="407"/>
    </location>
</feature>
<name>A0A941GW50_9CHRO</name>
<evidence type="ECO:0000256" key="2">
    <source>
        <dbReference type="ARBA" id="ARBA00022448"/>
    </source>
</evidence>
<evidence type="ECO:0000256" key="4">
    <source>
        <dbReference type="ARBA" id="ARBA00022692"/>
    </source>
</evidence>
<gene>
    <name evidence="9" type="ORF">DSM107014_06090</name>
</gene>
<dbReference type="Proteomes" id="UP000767446">
    <property type="component" value="Unassembled WGS sequence"/>
</dbReference>
<evidence type="ECO:0000256" key="7">
    <source>
        <dbReference type="SAM" id="Phobius"/>
    </source>
</evidence>
<reference evidence="9" key="1">
    <citation type="submission" date="2021-02" db="EMBL/GenBank/DDBJ databases">
        <title>Metagenome analyses of Stigonema ocellatum DSM 106950, Chlorogloea purpurea SAG 13.99 and Gomphosphaeria aponina DSM 107014.</title>
        <authorList>
            <person name="Marter P."/>
            <person name="Huang S."/>
        </authorList>
    </citation>
    <scope>NUCLEOTIDE SEQUENCE</scope>
    <source>
        <strain evidence="9">JP213</strain>
    </source>
</reference>
<keyword evidence="5 7" id="KW-1133">Transmembrane helix</keyword>
<evidence type="ECO:0000256" key="6">
    <source>
        <dbReference type="ARBA" id="ARBA00023136"/>
    </source>
</evidence>
<protein>
    <submittedName>
        <fullName evidence="9">ABC transporter permease</fullName>
    </submittedName>
</protein>
<evidence type="ECO:0000313" key="10">
    <source>
        <dbReference type="Proteomes" id="UP000767446"/>
    </source>
</evidence>
<evidence type="ECO:0000256" key="1">
    <source>
        <dbReference type="ARBA" id="ARBA00004651"/>
    </source>
</evidence>
<comment type="caution">
    <text evidence="9">The sequence shown here is derived from an EMBL/GenBank/DDBJ whole genome shotgun (WGS) entry which is preliminary data.</text>
</comment>
<sequence length="413" mass="44072">MVSIARKNLLEDIPRFLVAQAGIMFAATLVTIQTGILNGFSRSTVLLIENSQADIWVSAAKMEHFEETEPLLMAQVEQATQVKGVKQAEPLILGLGKWQTKMGKLNSVRLVGFAIEGELFQPGNIVKGERTVLKKPYTVMADESRLTELMIKNIGDTAAVTSLPVTLGAIAQNSQSIVAPPFLFSSLENVNTYLNSGFTVELNCTMEEGGENLNCTKVYLKTPEKLATPPIKPLSLTDPITHILIKAEPGQDLTTLKQRLAAALPGTVANTTAEMAAKTSTYWKDRTGLGIILGLGAAVGIIVGMVVVSQILYASVSDHLKEFGTLKAMGASDLMIYGVVIEQSLWMAVMGYLPAMLICLGVSSWAATKGIIILITPGTGVGVFGIVVTMSIASGLLAIQKVTHVDPAIVFKA</sequence>
<dbReference type="PIRSF" id="PIRSF031773">
    <property type="entry name" value="DevC"/>
    <property type="match status" value="1"/>
</dbReference>
<feature type="transmembrane region" description="Helical" evidence="7">
    <location>
        <begin position="371"/>
        <end position="399"/>
    </location>
</feature>
<organism evidence="9 10">
    <name type="scientific">Gomphosphaeria aponina SAG 52.96 = DSM 107014</name>
    <dbReference type="NCBI Taxonomy" id="1521640"/>
    <lineage>
        <taxon>Bacteria</taxon>
        <taxon>Bacillati</taxon>
        <taxon>Cyanobacteriota</taxon>
        <taxon>Cyanophyceae</taxon>
        <taxon>Oscillatoriophycideae</taxon>
        <taxon>Chroococcales</taxon>
        <taxon>Gomphosphaeriaceae</taxon>
        <taxon>Gomphosphaeria</taxon>
    </lineage>
</organism>
<dbReference type="InterPro" id="IPR051125">
    <property type="entry name" value="ABC-4/HrtB_transporter"/>
</dbReference>
<dbReference type="PANTHER" id="PTHR43738:SF1">
    <property type="entry name" value="HEMIN TRANSPORT SYSTEM PERMEASE PROTEIN HRTB-RELATED"/>
    <property type="match status" value="1"/>
</dbReference>
<dbReference type="Pfam" id="PF02687">
    <property type="entry name" value="FtsX"/>
    <property type="match status" value="1"/>
</dbReference>
<dbReference type="InterPro" id="IPR003838">
    <property type="entry name" value="ABC3_permease_C"/>
</dbReference>